<keyword evidence="5" id="KW-1185">Reference proteome</keyword>
<dbReference type="InterPro" id="IPR050469">
    <property type="entry name" value="Diguanylate_Cyclase"/>
</dbReference>
<accession>A0A1I4C0F0</accession>
<evidence type="ECO:0000256" key="2">
    <source>
        <dbReference type="ARBA" id="ARBA00034247"/>
    </source>
</evidence>
<feature type="domain" description="GGDEF" evidence="3">
    <location>
        <begin position="1"/>
        <end position="84"/>
    </location>
</feature>
<proteinExistence type="predicted"/>
<dbReference type="PANTHER" id="PTHR45138:SF9">
    <property type="entry name" value="DIGUANYLATE CYCLASE DGCM-RELATED"/>
    <property type="match status" value="1"/>
</dbReference>
<dbReference type="GO" id="GO:1902201">
    <property type="term" value="P:negative regulation of bacterial-type flagellum-dependent cell motility"/>
    <property type="evidence" value="ECO:0007669"/>
    <property type="project" value="TreeGrafter"/>
</dbReference>
<dbReference type="Proteomes" id="UP000198755">
    <property type="component" value="Unassembled WGS sequence"/>
</dbReference>
<dbReference type="Pfam" id="PF00990">
    <property type="entry name" value="GGDEF"/>
    <property type="match status" value="1"/>
</dbReference>
<dbReference type="EMBL" id="FOSN01000017">
    <property type="protein sequence ID" value="SFK74554.1"/>
    <property type="molecule type" value="Genomic_DNA"/>
</dbReference>
<dbReference type="GO" id="GO:0052621">
    <property type="term" value="F:diguanylate cyclase activity"/>
    <property type="evidence" value="ECO:0007669"/>
    <property type="project" value="UniProtKB-EC"/>
</dbReference>
<dbReference type="PROSITE" id="PS50887">
    <property type="entry name" value="GGDEF"/>
    <property type="match status" value="1"/>
</dbReference>
<comment type="catalytic activity">
    <reaction evidence="2">
        <text>2 GTP = 3',3'-c-di-GMP + 2 diphosphate</text>
        <dbReference type="Rhea" id="RHEA:24898"/>
        <dbReference type="ChEBI" id="CHEBI:33019"/>
        <dbReference type="ChEBI" id="CHEBI:37565"/>
        <dbReference type="ChEBI" id="CHEBI:58805"/>
        <dbReference type="EC" id="2.7.7.65"/>
    </reaction>
</comment>
<dbReference type="Gene3D" id="3.30.70.270">
    <property type="match status" value="1"/>
</dbReference>
<dbReference type="PANTHER" id="PTHR45138">
    <property type="entry name" value="REGULATORY COMPONENTS OF SENSORY TRANSDUCTION SYSTEM"/>
    <property type="match status" value="1"/>
</dbReference>
<reference evidence="4 5" key="1">
    <citation type="submission" date="2016-10" db="EMBL/GenBank/DDBJ databases">
        <authorList>
            <person name="de Groot N.N."/>
        </authorList>
    </citation>
    <scope>NUCLEOTIDE SEQUENCE [LARGE SCALE GENOMIC DNA]</scope>
    <source>
        <strain evidence="4 5">NE2</strain>
    </source>
</reference>
<dbReference type="GO" id="GO:0043709">
    <property type="term" value="P:cell adhesion involved in single-species biofilm formation"/>
    <property type="evidence" value="ECO:0007669"/>
    <property type="project" value="TreeGrafter"/>
</dbReference>
<dbReference type="STRING" id="1612308.SAMN05444581_11769"/>
<gene>
    <name evidence="4" type="ORF">SAMN05444581_11769</name>
</gene>
<dbReference type="SUPFAM" id="SSF55073">
    <property type="entry name" value="Nucleotide cyclase"/>
    <property type="match status" value="1"/>
</dbReference>
<evidence type="ECO:0000259" key="3">
    <source>
        <dbReference type="PROSITE" id="PS50887"/>
    </source>
</evidence>
<dbReference type="OrthoDB" id="9812260at2"/>
<dbReference type="RefSeq" id="WP_091685520.1">
    <property type="nucleotide sequence ID" value="NZ_FOSN01000017.1"/>
</dbReference>
<evidence type="ECO:0000313" key="4">
    <source>
        <dbReference type="EMBL" id="SFK74554.1"/>
    </source>
</evidence>
<sequence length="84" mass="9115">MLKAELRACEFIGRMGGDEFAVVFPETTFATALEFAERMRSKLASTPIDVAGRRISVAPGVGVADRSGGKAMTFCAARIWRCTR</sequence>
<evidence type="ECO:0000256" key="1">
    <source>
        <dbReference type="ARBA" id="ARBA00012528"/>
    </source>
</evidence>
<dbReference type="EC" id="2.7.7.65" evidence="1"/>
<dbReference type="NCBIfam" id="TIGR00254">
    <property type="entry name" value="GGDEF"/>
    <property type="match status" value="1"/>
</dbReference>
<dbReference type="AlphaFoldDB" id="A0A1I4C0F0"/>
<organism evidence="4 5">
    <name type="scientific">Methylocapsa palsarum</name>
    <dbReference type="NCBI Taxonomy" id="1612308"/>
    <lineage>
        <taxon>Bacteria</taxon>
        <taxon>Pseudomonadati</taxon>
        <taxon>Pseudomonadota</taxon>
        <taxon>Alphaproteobacteria</taxon>
        <taxon>Hyphomicrobiales</taxon>
        <taxon>Beijerinckiaceae</taxon>
        <taxon>Methylocapsa</taxon>
    </lineage>
</organism>
<protein>
    <recommendedName>
        <fullName evidence="1">diguanylate cyclase</fullName>
        <ecNumber evidence="1">2.7.7.65</ecNumber>
    </recommendedName>
</protein>
<dbReference type="InterPro" id="IPR000160">
    <property type="entry name" value="GGDEF_dom"/>
</dbReference>
<dbReference type="InterPro" id="IPR043128">
    <property type="entry name" value="Rev_trsase/Diguanyl_cyclase"/>
</dbReference>
<evidence type="ECO:0000313" key="5">
    <source>
        <dbReference type="Proteomes" id="UP000198755"/>
    </source>
</evidence>
<dbReference type="InterPro" id="IPR029787">
    <property type="entry name" value="Nucleotide_cyclase"/>
</dbReference>
<dbReference type="GO" id="GO:0005886">
    <property type="term" value="C:plasma membrane"/>
    <property type="evidence" value="ECO:0007669"/>
    <property type="project" value="TreeGrafter"/>
</dbReference>
<name>A0A1I4C0F0_9HYPH</name>